<evidence type="ECO:0000313" key="2">
    <source>
        <dbReference type="EMBL" id="AVK77334.1"/>
    </source>
</evidence>
<reference evidence="2" key="1">
    <citation type="journal article" date="2018" name="Nat. Commun.">
        <title>Diversity and evolution of the emerging Pandoraviridae family.</title>
        <authorList>
            <person name="Legendre M."/>
            <person name="Fabre E."/>
            <person name="Poirot O."/>
            <person name="Jeudy S."/>
            <person name="Lartigue A."/>
            <person name="Alempic J.M."/>
            <person name="Beucher L."/>
            <person name="Philippe N."/>
            <person name="Bertaux L."/>
            <person name="Christo-Foroux E."/>
            <person name="Labadie K."/>
            <person name="Coute Y."/>
            <person name="Abergel C."/>
            <person name="Claverie J.M."/>
        </authorList>
    </citation>
    <scope>NUCLEOTIDE SEQUENCE [LARGE SCALE GENOMIC DNA]</scope>
    <source>
        <strain evidence="2">Macleodensis</strain>
    </source>
</reference>
<feature type="transmembrane region" description="Helical" evidence="1">
    <location>
        <begin position="96"/>
        <end position="114"/>
    </location>
</feature>
<protein>
    <submittedName>
        <fullName evidence="2">Uncharacterized protein</fullName>
    </submittedName>
</protein>
<dbReference type="KEGG" id="vg:36841789"/>
<gene>
    <name evidence="2" type="ORF">pmac_cds_646</name>
</gene>
<feature type="transmembrane region" description="Helical" evidence="1">
    <location>
        <begin position="21"/>
        <end position="48"/>
    </location>
</feature>
<dbReference type="GeneID" id="36841789"/>
<keyword evidence="1" id="KW-1133">Transmembrane helix</keyword>
<dbReference type="Proteomes" id="UP000249758">
    <property type="component" value="Segment"/>
</dbReference>
<sequence>MHSRRIRWPRTPASPTGTRPYVRFSALAGACLYAYSGATLTVSVFHVLCWIMRVNIDPLTTWHGRDRLWTDAHPASPGSRDDFVSDKDSPWSARPLWTLAVYAAGMIWPLWAAARMIAHCRRRPCPPSP</sequence>
<proteinExistence type="predicted"/>
<accession>A0A2U7UFU5</accession>
<keyword evidence="1" id="KW-0812">Transmembrane</keyword>
<dbReference type="RefSeq" id="YP_009481330.1">
    <property type="nucleotide sequence ID" value="NC_037665.1"/>
</dbReference>
<organism evidence="2">
    <name type="scientific">Pandoravirus macleodensis</name>
    <dbReference type="NCBI Taxonomy" id="2107707"/>
    <lineage>
        <taxon>Viruses</taxon>
        <taxon>Pandoravirus</taxon>
    </lineage>
</organism>
<keyword evidence="1" id="KW-0472">Membrane</keyword>
<evidence type="ECO:0000256" key="1">
    <source>
        <dbReference type="SAM" id="Phobius"/>
    </source>
</evidence>
<name>A0A2U7UFU5_9VIRU</name>
<dbReference type="EMBL" id="MG011691">
    <property type="protein sequence ID" value="AVK77334.1"/>
    <property type="molecule type" value="Genomic_DNA"/>
</dbReference>